<comment type="caution">
    <text evidence="1">The sequence shown here is derived from an EMBL/GenBank/DDBJ whole genome shotgun (WGS) entry which is preliminary data.</text>
</comment>
<dbReference type="AlphaFoldDB" id="S4AJ24"/>
<sequence length="82" mass="8674">MADTTVKVDTQTRDRFAAIAASRGQSVRAYLADLAQREENQAKLSAATAAFERAVTRPGFAEAFDRDFGGLPEAASAAPRAA</sequence>
<dbReference type="PATRIC" id="fig|1286094.4.peg.5392"/>
<keyword evidence="2" id="KW-1185">Reference proteome</keyword>
<proteinExistence type="predicted"/>
<dbReference type="OrthoDB" id="4333857at2"/>
<dbReference type="Proteomes" id="UP000014629">
    <property type="component" value="Unassembled WGS sequence"/>
</dbReference>
<evidence type="ECO:0000313" key="2">
    <source>
        <dbReference type="Proteomes" id="UP000014629"/>
    </source>
</evidence>
<reference evidence="1 2" key="1">
    <citation type="submission" date="2013-02" db="EMBL/GenBank/DDBJ databases">
        <title>Draft Genome Sequence of Streptomyces aurantiacus, Which Produces Setomimycin.</title>
        <authorList>
            <person name="Gruening B.A."/>
            <person name="Praeg A."/>
            <person name="Erxleben A."/>
            <person name="Guenther S."/>
            <person name="Mueller M."/>
        </authorList>
    </citation>
    <scope>NUCLEOTIDE SEQUENCE [LARGE SCALE GENOMIC DNA]</scope>
    <source>
        <strain evidence="1 2">JA 4570</strain>
    </source>
</reference>
<dbReference type="RefSeq" id="WP_016643582.1">
    <property type="nucleotide sequence ID" value="NZ_AOPZ01000311.1"/>
</dbReference>
<dbReference type="EMBL" id="AOPZ01000311">
    <property type="protein sequence ID" value="EPH41457.1"/>
    <property type="molecule type" value="Genomic_DNA"/>
</dbReference>
<name>S4AJ24_9ACTN</name>
<organism evidence="1 2">
    <name type="scientific">Streptomyces aurantiacus JA 4570</name>
    <dbReference type="NCBI Taxonomy" id="1286094"/>
    <lineage>
        <taxon>Bacteria</taxon>
        <taxon>Bacillati</taxon>
        <taxon>Actinomycetota</taxon>
        <taxon>Actinomycetes</taxon>
        <taxon>Kitasatosporales</taxon>
        <taxon>Streptomycetaceae</taxon>
        <taxon>Streptomyces</taxon>
        <taxon>Streptomyces aurantiacus group</taxon>
    </lineage>
</organism>
<evidence type="ECO:0000313" key="1">
    <source>
        <dbReference type="EMBL" id="EPH41457.1"/>
    </source>
</evidence>
<protein>
    <submittedName>
        <fullName evidence="1">Putative antitoxin MazE7</fullName>
    </submittedName>
</protein>
<accession>S4AJ24</accession>
<gene>
    <name evidence="1" type="ORF">STRAU_5461</name>
</gene>